<accession>A0A0A2VDY1</accession>
<dbReference type="PROSITE" id="PS51063">
    <property type="entry name" value="HTH_CRP_2"/>
    <property type="match status" value="1"/>
</dbReference>
<evidence type="ECO:0000256" key="1">
    <source>
        <dbReference type="ARBA" id="ARBA00023015"/>
    </source>
</evidence>
<dbReference type="Pfam" id="PF00027">
    <property type="entry name" value="cNMP_binding"/>
    <property type="match status" value="1"/>
</dbReference>
<reference evidence="7 8" key="1">
    <citation type="submission" date="2013-08" db="EMBL/GenBank/DDBJ databases">
        <title>Genome of Pontibacillus chungwhensis.</title>
        <authorList>
            <person name="Wang Q."/>
            <person name="Wang G."/>
        </authorList>
    </citation>
    <scope>NUCLEOTIDE SEQUENCE [LARGE SCALE GENOMIC DNA]</scope>
    <source>
        <strain evidence="7 8">BH030062</strain>
    </source>
</reference>
<dbReference type="SUPFAM" id="SSF46785">
    <property type="entry name" value="Winged helix' DNA-binding domain"/>
    <property type="match status" value="1"/>
</dbReference>
<dbReference type="PROSITE" id="PS50042">
    <property type="entry name" value="CNMP_BINDING_3"/>
    <property type="match status" value="1"/>
</dbReference>
<dbReference type="RefSeq" id="WP_036781916.1">
    <property type="nucleotide sequence ID" value="NZ_AVBG01000004.1"/>
</dbReference>
<dbReference type="GO" id="GO:0003700">
    <property type="term" value="F:DNA-binding transcription factor activity"/>
    <property type="evidence" value="ECO:0007669"/>
    <property type="project" value="TreeGrafter"/>
</dbReference>
<sequence length="232" mass="27184">MRQMMDRQKIHGFLDQHELQHTFPEALQERIRLYHFEKGETICTEGEQLSQMYFLVKGKLKIYTVSSEGNSRLLRFKNPLDIIGDVEYIKKNLVFNTVEAVTEGALLGISYEDITRLAYDHPPFLQFLLEEVTHKFYIESNASTLNHLNSVETRLASYFLSTATTEKSTLFYQEMKTTNLKDIADLIGTSYRHLNRVIKQMCEEGIIEKKSKRIYIKDHDLLHERAHGNIYE</sequence>
<dbReference type="EMBL" id="AVBG01000004">
    <property type="protein sequence ID" value="KGP91840.1"/>
    <property type="molecule type" value="Genomic_DNA"/>
</dbReference>
<dbReference type="STRING" id="1385513.N780_15895"/>
<gene>
    <name evidence="7" type="ORF">N780_15895</name>
</gene>
<dbReference type="OrthoDB" id="581021at2"/>
<proteinExistence type="predicted"/>
<evidence type="ECO:0000256" key="3">
    <source>
        <dbReference type="ARBA" id="ARBA00023159"/>
    </source>
</evidence>
<dbReference type="PANTHER" id="PTHR24567">
    <property type="entry name" value="CRP FAMILY TRANSCRIPTIONAL REGULATORY PROTEIN"/>
    <property type="match status" value="1"/>
</dbReference>
<keyword evidence="3" id="KW-0010">Activator</keyword>
<dbReference type="InterPro" id="IPR014710">
    <property type="entry name" value="RmlC-like_jellyroll"/>
</dbReference>
<evidence type="ECO:0000256" key="4">
    <source>
        <dbReference type="ARBA" id="ARBA00023163"/>
    </source>
</evidence>
<dbReference type="SMART" id="SM00100">
    <property type="entry name" value="cNMP"/>
    <property type="match status" value="1"/>
</dbReference>
<keyword evidence="2" id="KW-0238">DNA-binding</keyword>
<dbReference type="AlphaFoldDB" id="A0A0A2VDY1"/>
<feature type="domain" description="Cyclic nucleotide-binding" evidence="5">
    <location>
        <begin position="27"/>
        <end position="135"/>
    </location>
</feature>
<dbReference type="InterPro" id="IPR012318">
    <property type="entry name" value="HTH_CRP"/>
</dbReference>
<evidence type="ECO:0000259" key="5">
    <source>
        <dbReference type="PROSITE" id="PS50042"/>
    </source>
</evidence>
<evidence type="ECO:0000313" key="8">
    <source>
        <dbReference type="Proteomes" id="UP000030153"/>
    </source>
</evidence>
<dbReference type="InterPro" id="IPR000595">
    <property type="entry name" value="cNMP-bd_dom"/>
</dbReference>
<dbReference type="eggNOG" id="COG0664">
    <property type="taxonomic scope" value="Bacteria"/>
</dbReference>
<dbReference type="Gene3D" id="2.60.120.10">
    <property type="entry name" value="Jelly Rolls"/>
    <property type="match status" value="1"/>
</dbReference>
<dbReference type="Proteomes" id="UP000030153">
    <property type="component" value="Unassembled WGS sequence"/>
</dbReference>
<evidence type="ECO:0000259" key="6">
    <source>
        <dbReference type="PROSITE" id="PS51063"/>
    </source>
</evidence>
<dbReference type="SUPFAM" id="SSF51206">
    <property type="entry name" value="cAMP-binding domain-like"/>
    <property type="match status" value="1"/>
</dbReference>
<evidence type="ECO:0000256" key="2">
    <source>
        <dbReference type="ARBA" id="ARBA00023125"/>
    </source>
</evidence>
<dbReference type="Pfam" id="PF13545">
    <property type="entry name" value="HTH_Crp_2"/>
    <property type="match status" value="1"/>
</dbReference>
<protein>
    <submittedName>
        <fullName evidence="7">Crp/Fnr family transcriptional regulator</fullName>
    </submittedName>
</protein>
<dbReference type="CDD" id="cd00038">
    <property type="entry name" value="CAP_ED"/>
    <property type="match status" value="1"/>
</dbReference>
<name>A0A0A2VDY1_9BACI</name>
<comment type="caution">
    <text evidence="7">The sequence shown here is derived from an EMBL/GenBank/DDBJ whole genome shotgun (WGS) entry which is preliminary data.</text>
</comment>
<keyword evidence="8" id="KW-1185">Reference proteome</keyword>
<keyword evidence="4" id="KW-0804">Transcription</keyword>
<dbReference type="GO" id="GO:0003677">
    <property type="term" value="F:DNA binding"/>
    <property type="evidence" value="ECO:0007669"/>
    <property type="project" value="UniProtKB-KW"/>
</dbReference>
<dbReference type="InterPro" id="IPR050397">
    <property type="entry name" value="Env_Response_Regulators"/>
</dbReference>
<organism evidence="7 8">
    <name type="scientific">Pontibacillus chungwhensis BH030062</name>
    <dbReference type="NCBI Taxonomy" id="1385513"/>
    <lineage>
        <taxon>Bacteria</taxon>
        <taxon>Bacillati</taxon>
        <taxon>Bacillota</taxon>
        <taxon>Bacilli</taxon>
        <taxon>Bacillales</taxon>
        <taxon>Bacillaceae</taxon>
        <taxon>Pontibacillus</taxon>
    </lineage>
</organism>
<dbReference type="PANTHER" id="PTHR24567:SF26">
    <property type="entry name" value="REGULATORY PROTEIN YEIL"/>
    <property type="match status" value="1"/>
</dbReference>
<feature type="domain" description="HTH crp-type" evidence="6">
    <location>
        <begin position="149"/>
        <end position="220"/>
    </location>
</feature>
<evidence type="ECO:0000313" key="7">
    <source>
        <dbReference type="EMBL" id="KGP91840.1"/>
    </source>
</evidence>
<dbReference type="InterPro" id="IPR018490">
    <property type="entry name" value="cNMP-bd_dom_sf"/>
</dbReference>
<dbReference type="GO" id="GO:0005829">
    <property type="term" value="C:cytosol"/>
    <property type="evidence" value="ECO:0007669"/>
    <property type="project" value="TreeGrafter"/>
</dbReference>
<keyword evidence="1" id="KW-0805">Transcription regulation</keyword>
<dbReference type="InterPro" id="IPR036390">
    <property type="entry name" value="WH_DNA-bd_sf"/>
</dbReference>